<feature type="region of interest" description="Disordered" evidence="1">
    <location>
        <begin position="1"/>
        <end position="52"/>
    </location>
</feature>
<dbReference type="EMBL" id="KK914214">
    <property type="protein sequence ID" value="KDP46611.1"/>
    <property type="molecule type" value="Genomic_DNA"/>
</dbReference>
<keyword evidence="3" id="KW-1185">Reference proteome</keyword>
<evidence type="ECO:0000313" key="3">
    <source>
        <dbReference type="Proteomes" id="UP000027138"/>
    </source>
</evidence>
<dbReference type="Proteomes" id="UP000027138">
    <property type="component" value="Unassembled WGS sequence"/>
</dbReference>
<protein>
    <submittedName>
        <fullName evidence="2">Uncharacterized protein</fullName>
    </submittedName>
</protein>
<name>A0A067LDQ0_JATCU</name>
<reference evidence="2 3" key="1">
    <citation type="journal article" date="2014" name="PLoS ONE">
        <title>Global Analysis of Gene Expression Profiles in Physic Nut (Jatropha curcas L.) Seedlings Exposed to Salt Stress.</title>
        <authorList>
            <person name="Zhang L."/>
            <person name="Zhang C."/>
            <person name="Wu P."/>
            <person name="Chen Y."/>
            <person name="Li M."/>
            <person name="Jiang H."/>
            <person name="Wu G."/>
        </authorList>
    </citation>
    <scope>NUCLEOTIDE SEQUENCE [LARGE SCALE GENOMIC DNA]</scope>
    <source>
        <strain evidence="3">cv. GZQX0401</strain>
        <tissue evidence="2">Young leaves</tissue>
    </source>
</reference>
<gene>
    <name evidence="2" type="ORF">JCGZ_04545</name>
</gene>
<evidence type="ECO:0000256" key="1">
    <source>
        <dbReference type="SAM" id="MobiDB-lite"/>
    </source>
</evidence>
<evidence type="ECO:0000313" key="2">
    <source>
        <dbReference type="EMBL" id="KDP46611.1"/>
    </source>
</evidence>
<organism evidence="2 3">
    <name type="scientific">Jatropha curcas</name>
    <name type="common">Barbados nut</name>
    <dbReference type="NCBI Taxonomy" id="180498"/>
    <lineage>
        <taxon>Eukaryota</taxon>
        <taxon>Viridiplantae</taxon>
        <taxon>Streptophyta</taxon>
        <taxon>Embryophyta</taxon>
        <taxon>Tracheophyta</taxon>
        <taxon>Spermatophyta</taxon>
        <taxon>Magnoliopsida</taxon>
        <taxon>eudicotyledons</taxon>
        <taxon>Gunneridae</taxon>
        <taxon>Pentapetalae</taxon>
        <taxon>rosids</taxon>
        <taxon>fabids</taxon>
        <taxon>Malpighiales</taxon>
        <taxon>Euphorbiaceae</taxon>
        <taxon>Crotonoideae</taxon>
        <taxon>Jatropheae</taxon>
        <taxon>Jatropha</taxon>
    </lineage>
</organism>
<dbReference type="AlphaFoldDB" id="A0A067LDQ0"/>
<proteinExistence type="predicted"/>
<sequence>MRFAGKPIRTVGFVTGSEPEPEPDGSKPEPEPDLFGSVPGASFAGTGTAGSVATPRPVFLSIDVR</sequence>
<accession>A0A067LDQ0</accession>
<feature type="compositionally biased region" description="Low complexity" evidence="1">
    <location>
        <begin position="40"/>
        <end position="52"/>
    </location>
</feature>